<protein>
    <submittedName>
        <fullName evidence="3">DUF4114 domain-containing protein</fullName>
    </submittedName>
</protein>
<dbReference type="RefSeq" id="WP_207089206.1">
    <property type="nucleotide sequence ID" value="NZ_JAFLQW010000450.1"/>
</dbReference>
<evidence type="ECO:0000313" key="3">
    <source>
        <dbReference type="EMBL" id="MBO0350732.1"/>
    </source>
</evidence>
<organism evidence="3 4">
    <name type="scientific">Phormidium pseudopriestleyi FRX01</name>
    <dbReference type="NCBI Taxonomy" id="1759528"/>
    <lineage>
        <taxon>Bacteria</taxon>
        <taxon>Bacillati</taxon>
        <taxon>Cyanobacteriota</taxon>
        <taxon>Cyanophyceae</taxon>
        <taxon>Oscillatoriophycideae</taxon>
        <taxon>Oscillatoriales</taxon>
        <taxon>Oscillatoriaceae</taxon>
        <taxon>Phormidium</taxon>
    </lineage>
</organism>
<gene>
    <name evidence="3" type="ORF">J0895_16860</name>
</gene>
<keyword evidence="4" id="KW-1185">Reference proteome</keyword>
<feature type="non-terminal residue" evidence="3">
    <location>
        <position position="629"/>
    </location>
</feature>
<evidence type="ECO:0000259" key="2">
    <source>
        <dbReference type="Pfam" id="PF13448"/>
    </source>
</evidence>
<evidence type="ECO:0000256" key="1">
    <source>
        <dbReference type="SAM" id="MobiDB-lite"/>
    </source>
</evidence>
<comment type="caution">
    <text evidence="3">The sequence shown here is derived from an EMBL/GenBank/DDBJ whole genome shotgun (WGS) entry which is preliminary data.</text>
</comment>
<feature type="compositionally biased region" description="Low complexity" evidence="1">
    <location>
        <begin position="268"/>
        <end position="283"/>
    </location>
</feature>
<dbReference type="Proteomes" id="UP000664844">
    <property type="component" value="Unassembled WGS sequence"/>
</dbReference>
<feature type="compositionally biased region" description="Acidic residues" evidence="1">
    <location>
        <begin position="226"/>
        <end position="238"/>
    </location>
</feature>
<sequence length="629" mass="68188">MFKLFFGFQKRPQANGFQPQSKRYQGPAMRLEEMRTPSGILIDDTETPDDTGFGADGDSDFEFPSEEGDIGDELPGDEFDPESVDLAENGTIETNLGEEEFEELPFIDEAIGDEPSSESDLDIVTDITESTDAESEENSSDETAQIVSDSTDSSNSADPELEELDWIETDAASDENIGDESELNPDQELLPETVESAVEEEVLTAATEAIEPEVEEQDILSQLPETDTEEAPISEEFETLTPSDETVADEIEAEDSSLFAETDEGGESESYSSFSEESNSSAAETDEGVESEADNSVDDSLSESLVNEETETNSNADELEDSATSETEETTDDSETEESDLVADAEFANLKPKFESGTFKVGDTGEVEVDFLFDGGAYKGQVAIVSLSGMEGFDPNSSEFFQEAMTRAASNSELGYMVIDDNSEGARFTGRLGEGDYNFGEYQGVKSFAMRPGDEFFLMLVPNGNVQQVLNNPNAGGALRPLFSLATANPDDGYHFGQIADITGDGSAFAWEDIRVDGGSDQDYNDIVLQFRGATGKAALMDDVVAEGKDWRGSDLGQALIEYVKTYVTPEPTNLDAAVEDLLADLEGLFDEADSFDEDLDIGTDTEFADDIFLADDVAETDVEEETIV</sequence>
<evidence type="ECO:0000313" key="4">
    <source>
        <dbReference type="Proteomes" id="UP000664844"/>
    </source>
</evidence>
<dbReference type="InterPro" id="IPR025193">
    <property type="entry name" value="DUF4114"/>
</dbReference>
<feature type="compositionally biased region" description="Polar residues" evidence="1">
    <location>
        <begin position="141"/>
        <end position="157"/>
    </location>
</feature>
<dbReference type="Pfam" id="PF13448">
    <property type="entry name" value="DUF4114"/>
    <property type="match status" value="1"/>
</dbReference>
<proteinExistence type="predicted"/>
<feature type="region of interest" description="Disordered" evidence="1">
    <location>
        <begin position="38"/>
        <end position="339"/>
    </location>
</feature>
<feature type="domain" description="DUF4114" evidence="2">
    <location>
        <begin position="450"/>
        <end position="533"/>
    </location>
</feature>
<dbReference type="EMBL" id="JAFLQW010000450">
    <property type="protein sequence ID" value="MBO0350732.1"/>
    <property type="molecule type" value="Genomic_DNA"/>
</dbReference>
<feature type="compositionally biased region" description="Acidic residues" evidence="1">
    <location>
        <begin position="246"/>
        <end position="267"/>
    </location>
</feature>
<feature type="compositionally biased region" description="Acidic residues" evidence="1">
    <location>
        <begin position="159"/>
        <end position="185"/>
    </location>
</feature>
<feature type="compositionally biased region" description="Acidic residues" evidence="1">
    <location>
        <begin position="284"/>
        <end position="339"/>
    </location>
</feature>
<feature type="compositionally biased region" description="Acidic residues" evidence="1">
    <location>
        <begin position="96"/>
        <end position="140"/>
    </location>
</feature>
<feature type="compositionally biased region" description="Acidic residues" evidence="1">
    <location>
        <begin position="57"/>
        <end position="85"/>
    </location>
</feature>
<reference evidence="3 4" key="1">
    <citation type="submission" date="2021-03" db="EMBL/GenBank/DDBJ databases">
        <title>Metabolic Capacity of the Antarctic Cyanobacterium Phormidium pseudopriestleyi that Sustains Oxygenic Photosynthesis in the Presence of Hydrogen Sulfide.</title>
        <authorList>
            <person name="Lumian J.E."/>
            <person name="Jungblut A.D."/>
            <person name="Dillon M.L."/>
            <person name="Hawes I."/>
            <person name="Doran P.T."/>
            <person name="Mackey T.J."/>
            <person name="Dick G.J."/>
            <person name="Grettenberger C.L."/>
            <person name="Sumner D.Y."/>
        </authorList>
    </citation>
    <scope>NUCLEOTIDE SEQUENCE [LARGE SCALE GENOMIC DNA]</scope>
    <source>
        <strain evidence="3 4">FRX01</strain>
    </source>
</reference>
<name>A0ABS3FV50_9CYAN</name>
<accession>A0ABS3FV50</accession>